<name>A0ABV1J2X0_9FIRM</name>
<keyword evidence="2" id="KW-1185">Reference proteome</keyword>
<dbReference type="Gene3D" id="1.10.132.100">
    <property type="match status" value="1"/>
</dbReference>
<dbReference type="Proteomes" id="UP001491691">
    <property type="component" value="Unassembled WGS sequence"/>
</dbReference>
<organism evidence="1 2">
    <name type="scientific">Peptoniphilus senegalensis</name>
    <dbReference type="NCBI Taxonomy" id="1465757"/>
    <lineage>
        <taxon>Bacteria</taxon>
        <taxon>Bacillati</taxon>
        <taxon>Bacillota</taxon>
        <taxon>Tissierellia</taxon>
        <taxon>Tissierellales</taxon>
        <taxon>Peptoniphilaceae</taxon>
        <taxon>Peptoniphilus</taxon>
    </lineage>
</organism>
<dbReference type="Pfam" id="PF09481">
    <property type="entry name" value="CRISPR_Cse1"/>
    <property type="match status" value="1"/>
</dbReference>
<dbReference type="RefSeq" id="WP_349189388.1">
    <property type="nucleotide sequence ID" value="NZ_JBBNPP010000025.1"/>
</dbReference>
<dbReference type="EMBL" id="JBBNPP010000025">
    <property type="protein sequence ID" value="MEQ3347517.1"/>
    <property type="molecule type" value="Genomic_DNA"/>
</dbReference>
<evidence type="ECO:0000313" key="2">
    <source>
        <dbReference type="Proteomes" id="UP001491691"/>
    </source>
</evidence>
<protein>
    <submittedName>
        <fullName evidence="1">Type I-E CRISPR-associated protein Cse1/CasA</fullName>
    </submittedName>
</protein>
<reference evidence="1 2" key="1">
    <citation type="submission" date="2024-04" db="EMBL/GenBank/DDBJ databases">
        <title>Human intestinal bacterial collection.</title>
        <authorList>
            <person name="Pauvert C."/>
            <person name="Hitch T.C.A."/>
            <person name="Clavel T."/>
        </authorList>
    </citation>
    <scope>NUCLEOTIDE SEQUENCE [LARGE SCALE GENOMIC DNA]</scope>
    <source>
        <strain evidence="1 2">CLA-SR-H019</strain>
    </source>
</reference>
<proteinExistence type="predicted"/>
<gene>
    <name evidence="1" type="ORF">AAA073_08740</name>
</gene>
<sequence>MCESSNKTALFSPKYENNFNKEIMTVDEALRWLITFQNYSGLSDKAVFDTEKYTGDIGWLFQIGGIYIKGNNLFETLLLNLIIPGLDNNHIGLIERPCWEYESKKIIKERLLNKIPNNLAELYTIWSRAIYVDPKTDFNKPFQIKTVIFPRFGDKIPELEPMTLWTLINKGPREGEYIQRKHKSDESLWRSFGMITIPEEYDGNNKKHQKIPGIINYVRQKEELLGNYNITVKGISLEDNGVPTSSVPVDEIYDDMVINEMVLSDTYKNGWVPRINAEVDLTKKVVGGIFGYFIADIMTVRNDKSKDFKSQKVEELYYKLNEPFKEWLASIEKNDDKNKRTREWRDELKSLVKNEAKTIIFEASSRDYRGIAKDGKVMNIATCYNKFINILNKTIG</sequence>
<comment type="caution">
    <text evidence="1">The sequence shown here is derived from an EMBL/GenBank/DDBJ whole genome shotgun (WGS) entry which is preliminary data.</text>
</comment>
<evidence type="ECO:0000313" key="1">
    <source>
        <dbReference type="EMBL" id="MEQ3347517.1"/>
    </source>
</evidence>
<dbReference type="InterPro" id="IPR013381">
    <property type="entry name" value="CRISPR-assoc_prot_Cse1"/>
</dbReference>
<accession>A0ABV1J2X0</accession>